<gene>
    <name evidence="1" type="ORF">EDC37_10178</name>
</gene>
<evidence type="ECO:0000313" key="1">
    <source>
        <dbReference type="EMBL" id="TCS81907.1"/>
    </source>
</evidence>
<reference evidence="1 2" key="1">
    <citation type="submission" date="2019-03" db="EMBL/GenBank/DDBJ databases">
        <title>Genomic Encyclopedia of Type Strains, Phase IV (KMG-IV): sequencing the most valuable type-strain genomes for metagenomic binning, comparative biology and taxonomic classification.</title>
        <authorList>
            <person name="Goeker M."/>
        </authorList>
    </citation>
    <scope>NUCLEOTIDE SEQUENCE [LARGE SCALE GENOMIC DNA]</scope>
    <source>
        <strain evidence="1 2">DSM 20467</strain>
    </source>
</reference>
<name>A0A4R3KF44_9FIRM</name>
<accession>A0A4R3KF44</accession>
<organism evidence="1 2">
    <name type="scientific">Pectinatus cerevisiiphilus</name>
    <dbReference type="NCBI Taxonomy" id="86956"/>
    <lineage>
        <taxon>Bacteria</taxon>
        <taxon>Bacillati</taxon>
        <taxon>Bacillota</taxon>
        <taxon>Negativicutes</taxon>
        <taxon>Selenomonadales</taxon>
        <taxon>Selenomonadaceae</taxon>
        <taxon>Pectinatus</taxon>
    </lineage>
</organism>
<dbReference type="AlphaFoldDB" id="A0A4R3KF44"/>
<dbReference type="EMBL" id="SMAA01000001">
    <property type="protein sequence ID" value="TCS81907.1"/>
    <property type="molecule type" value="Genomic_DNA"/>
</dbReference>
<protein>
    <submittedName>
        <fullName evidence="1">Uncharacterized protein</fullName>
    </submittedName>
</protein>
<evidence type="ECO:0000313" key="2">
    <source>
        <dbReference type="Proteomes" id="UP000295188"/>
    </source>
</evidence>
<dbReference type="RefSeq" id="WP_231040011.1">
    <property type="nucleotide sequence ID" value="NZ_SMAA01000001.1"/>
</dbReference>
<keyword evidence="2" id="KW-1185">Reference proteome</keyword>
<dbReference type="Proteomes" id="UP000295188">
    <property type="component" value="Unassembled WGS sequence"/>
</dbReference>
<proteinExistence type="predicted"/>
<sequence length="160" mass="19023">MRKMSLRLPLLLSMGGTIFSLMGRRGMHKYWGVIFTCFSFWHVYQYRRKIYKDFYDLMEEWKKLDIFSSFLPSMDLASIIKKAEIASYIPGRIRIYSNQLVNNGYAETVLQKMIGSYKEIDNVKVNIVTGSVLIEYRPEVLRRNKELADIERYIKNKINR</sequence>
<comment type="caution">
    <text evidence="1">The sequence shown here is derived from an EMBL/GenBank/DDBJ whole genome shotgun (WGS) entry which is preliminary data.</text>
</comment>
<dbReference type="Pfam" id="PF19991">
    <property type="entry name" value="HMA_2"/>
    <property type="match status" value="1"/>
</dbReference>